<evidence type="ECO:0000259" key="1">
    <source>
        <dbReference type="PROSITE" id="PS50144"/>
    </source>
</evidence>
<evidence type="ECO:0000313" key="2">
    <source>
        <dbReference type="EMBL" id="KAI9197880.1"/>
    </source>
</evidence>
<protein>
    <recommendedName>
        <fullName evidence="1">MATH domain-containing protein</fullName>
    </recommendedName>
</protein>
<dbReference type="PANTHER" id="PTHR46162">
    <property type="entry name" value="TRAF-LIKE FAMILY PROTEIN"/>
    <property type="match status" value="1"/>
</dbReference>
<keyword evidence="3" id="KW-1185">Reference proteome</keyword>
<dbReference type="EMBL" id="JAJSOW010000002">
    <property type="protein sequence ID" value="KAI9197880.1"/>
    <property type="molecule type" value="Genomic_DNA"/>
</dbReference>
<dbReference type="PANTHER" id="PTHR46162:SF55">
    <property type="entry name" value="MATH DOMAIN-CONTAINING PROTEIN"/>
    <property type="match status" value="1"/>
</dbReference>
<comment type="caution">
    <text evidence="2">The sequence shown here is derived from an EMBL/GenBank/DDBJ whole genome shotgun (WGS) entry which is preliminary data.</text>
</comment>
<name>A0AAD5JPE7_ACENE</name>
<dbReference type="Pfam" id="PF22486">
    <property type="entry name" value="MATH_2"/>
    <property type="match status" value="1"/>
</dbReference>
<dbReference type="Gene3D" id="2.60.210.10">
    <property type="entry name" value="Apoptosis, Tumor Necrosis Factor Receptor Associated Protein 2, Chain A"/>
    <property type="match status" value="1"/>
</dbReference>
<proteinExistence type="predicted"/>
<dbReference type="InterPro" id="IPR008974">
    <property type="entry name" value="TRAF-like"/>
</dbReference>
<sequence>MVANFINCFKLDRNSINVFVENIRRKIQDVAAAFNLGYYEANPSQLPASICYPETISEHQRGNSKFRFECEIKSQDGDQNVVRRTCSLFSVYYPGPDYIRSSHVIIGFHFHILRKICGNELSFRFYVKKYGWRKQPYSCKVEKYEVEKCAVHFMLAKDREEILGVERDIQPAHFTLKIESYSSLLEVLNGKDERYETGNFDAGGYKWKLILYPQGNEAYERKNHISLGQISIYIFMAS</sequence>
<evidence type="ECO:0000313" key="3">
    <source>
        <dbReference type="Proteomes" id="UP001064489"/>
    </source>
</evidence>
<feature type="domain" description="MATH" evidence="1">
    <location>
        <begin position="171"/>
        <end position="238"/>
    </location>
</feature>
<reference evidence="2 3" key="1">
    <citation type="journal article" date="2022" name="Plant J.">
        <title>Strategies of tolerance reflected in two North American maple genomes.</title>
        <authorList>
            <person name="McEvoy S.L."/>
            <person name="Sezen U.U."/>
            <person name="Trouern-Trend A."/>
            <person name="McMahon S.M."/>
            <person name="Schaberg P.G."/>
            <person name="Yang J."/>
            <person name="Wegrzyn J.L."/>
            <person name="Swenson N.G."/>
        </authorList>
    </citation>
    <scope>NUCLEOTIDE SEQUENCE [LARGE SCALE GENOMIC DNA]</scope>
    <source>
        <strain evidence="2">91603</strain>
    </source>
</reference>
<dbReference type="PROSITE" id="PS50144">
    <property type="entry name" value="MATH"/>
    <property type="match status" value="1"/>
</dbReference>
<dbReference type="SUPFAM" id="SSF49599">
    <property type="entry name" value="TRAF domain-like"/>
    <property type="match status" value="1"/>
</dbReference>
<dbReference type="InterPro" id="IPR002083">
    <property type="entry name" value="MATH/TRAF_dom"/>
</dbReference>
<dbReference type="AlphaFoldDB" id="A0AAD5JPE7"/>
<dbReference type="Proteomes" id="UP001064489">
    <property type="component" value="Chromosome 13"/>
</dbReference>
<gene>
    <name evidence="2" type="ORF">LWI28_006004</name>
</gene>
<accession>A0AAD5JPE7</accession>
<dbReference type="CDD" id="cd00121">
    <property type="entry name" value="MATH"/>
    <property type="match status" value="1"/>
</dbReference>
<organism evidence="2 3">
    <name type="scientific">Acer negundo</name>
    <name type="common">Box elder</name>
    <dbReference type="NCBI Taxonomy" id="4023"/>
    <lineage>
        <taxon>Eukaryota</taxon>
        <taxon>Viridiplantae</taxon>
        <taxon>Streptophyta</taxon>
        <taxon>Embryophyta</taxon>
        <taxon>Tracheophyta</taxon>
        <taxon>Spermatophyta</taxon>
        <taxon>Magnoliopsida</taxon>
        <taxon>eudicotyledons</taxon>
        <taxon>Gunneridae</taxon>
        <taxon>Pentapetalae</taxon>
        <taxon>rosids</taxon>
        <taxon>malvids</taxon>
        <taxon>Sapindales</taxon>
        <taxon>Sapindaceae</taxon>
        <taxon>Hippocastanoideae</taxon>
        <taxon>Acereae</taxon>
        <taxon>Acer</taxon>
    </lineage>
</organism>